<protein>
    <submittedName>
        <fullName evidence="2 3">Uncharacterized protein</fullName>
    </submittedName>
</protein>
<dbReference type="Gramene" id="Pp3c2_23130V3.1">
    <property type="protein sequence ID" value="PAC:32937175.CDS.1"/>
    <property type="gene ID" value="Pp3c2_23130"/>
</dbReference>
<proteinExistence type="predicted"/>
<dbReference type="Proteomes" id="UP000006727">
    <property type="component" value="Chromosome 2"/>
</dbReference>
<reference evidence="3" key="3">
    <citation type="submission" date="2020-12" db="UniProtKB">
        <authorList>
            <consortium name="EnsemblPlants"/>
        </authorList>
    </citation>
    <scope>IDENTIFICATION</scope>
</reference>
<dbReference type="AlphaFoldDB" id="A0A2K1L2P2"/>
<dbReference type="EnsemblPlants" id="Pp3c2_23130V3.2">
    <property type="protein sequence ID" value="PAC:32937176.CDS.1"/>
    <property type="gene ID" value="Pp3c2_23130"/>
</dbReference>
<reference evidence="2 4" key="2">
    <citation type="journal article" date="2018" name="Plant J.">
        <title>The Physcomitrella patens chromosome-scale assembly reveals moss genome structure and evolution.</title>
        <authorList>
            <person name="Lang D."/>
            <person name="Ullrich K.K."/>
            <person name="Murat F."/>
            <person name="Fuchs J."/>
            <person name="Jenkins J."/>
            <person name="Haas F.B."/>
            <person name="Piednoel M."/>
            <person name="Gundlach H."/>
            <person name="Van Bel M."/>
            <person name="Meyberg R."/>
            <person name="Vives C."/>
            <person name="Morata J."/>
            <person name="Symeonidi A."/>
            <person name="Hiss M."/>
            <person name="Muchero W."/>
            <person name="Kamisugi Y."/>
            <person name="Saleh O."/>
            <person name="Blanc G."/>
            <person name="Decker E.L."/>
            <person name="van Gessel N."/>
            <person name="Grimwood J."/>
            <person name="Hayes R.D."/>
            <person name="Graham S.W."/>
            <person name="Gunter L.E."/>
            <person name="McDaniel S.F."/>
            <person name="Hoernstein S.N.W."/>
            <person name="Larsson A."/>
            <person name="Li F.W."/>
            <person name="Perroud P.F."/>
            <person name="Phillips J."/>
            <person name="Ranjan P."/>
            <person name="Rokshar D.S."/>
            <person name="Rothfels C.J."/>
            <person name="Schneider L."/>
            <person name="Shu S."/>
            <person name="Stevenson D.W."/>
            <person name="Thummler F."/>
            <person name="Tillich M."/>
            <person name="Villarreal Aguilar J.C."/>
            <person name="Widiez T."/>
            <person name="Wong G.K."/>
            <person name="Wymore A."/>
            <person name="Zhang Y."/>
            <person name="Zimmer A.D."/>
            <person name="Quatrano R.S."/>
            <person name="Mayer K.F.X."/>
            <person name="Goodstein D."/>
            <person name="Casacuberta J.M."/>
            <person name="Vandepoele K."/>
            <person name="Reski R."/>
            <person name="Cuming A.C."/>
            <person name="Tuskan G.A."/>
            <person name="Maumus F."/>
            <person name="Salse J."/>
            <person name="Schmutz J."/>
            <person name="Rensing S.A."/>
        </authorList>
    </citation>
    <scope>NUCLEOTIDE SEQUENCE [LARGE SCALE GENOMIC DNA]</scope>
    <source>
        <strain evidence="3 4">cv. Gransden 2004</strain>
    </source>
</reference>
<organism evidence="2">
    <name type="scientific">Physcomitrium patens</name>
    <name type="common">Spreading-leaved earth moss</name>
    <name type="synonym">Physcomitrella patens</name>
    <dbReference type="NCBI Taxonomy" id="3218"/>
    <lineage>
        <taxon>Eukaryota</taxon>
        <taxon>Viridiplantae</taxon>
        <taxon>Streptophyta</taxon>
        <taxon>Embryophyta</taxon>
        <taxon>Bryophyta</taxon>
        <taxon>Bryophytina</taxon>
        <taxon>Bryopsida</taxon>
        <taxon>Funariidae</taxon>
        <taxon>Funariales</taxon>
        <taxon>Funariaceae</taxon>
        <taxon>Physcomitrium</taxon>
    </lineage>
</organism>
<dbReference type="EMBL" id="ABEU02000002">
    <property type="protein sequence ID" value="PNR60299.1"/>
    <property type="molecule type" value="Genomic_DNA"/>
</dbReference>
<feature type="compositionally biased region" description="Basic and acidic residues" evidence="1">
    <location>
        <begin position="30"/>
        <end position="49"/>
    </location>
</feature>
<sequence length="98" mass="11228">MARNALPSEAERCHEISASEMHGSLAPGKRRAEGTRAELMRKRERRETVPDSCGGAGGMVERTRKKEVRNRSNGMGRRFQKVERIWTERINYCFNGFS</sequence>
<evidence type="ECO:0000313" key="2">
    <source>
        <dbReference type="EMBL" id="PNR60299.1"/>
    </source>
</evidence>
<dbReference type="EnsemblPlants" id="Pp3c2_23130V3.1">
    <property type="protein sequence ID" value="PAC:32937175.CDS.1"/>
    <property type="gene ID" value="Pp3c2_23130"/>
</dbReference>
<evidence type="ECO:0000256" key="1">
    <source>
        <dbReference type="SAM" id="MobiDB-lite"/>
    </source>
</evidence>
<name>A0A2K1L2P2_PHYPA</name>
<feature type="region of interest" description="Disordered" evidence="1">
    <location>
        <begin position="1"/>
        <end position="75"/>
    </location>
</feature>
<evidence type="ECO:0000313" key="4">
    <source>
        <dbReference type="Proteomes" id="UP000006727"/>
    </source>
</evidence>
<accession>A0A2K1L2P2</accession>
<keyword evidence="4" id="KW-1185">Reference proteome</keyword>
<evidence type="ECO:0000313" key="3">
    <source>
        <dbReference type="EnsemblPlants" id="PAC:32937175.CDS.1"/>
    </source>
</evidence>
<dbReference type="Gramene" id="Pp3c2_23130V3.2">
    <property type="protein sequence ID" value="PAC:32937176.CDS.1"/>
    <property type="gene ID" value="Pp3c2_23130"/>
</dbReference>
<gene>
    <name evidence="2" type="ORF">PHYPA_003092</name>
</gene>
<dbReference type="InParanoid" id="A0A2K1L2P2"/>
<reference evidence="2 4" key="1">
    <citation type="journal article" date="2008" name="Science">
        <title>The Physcomitrella genome reveals evolutionary insights into the conquest of land by plants.</title>
        <authorList>
            <person name="Rensing S."/>
            <person name="Lang D."/>
            <person name="Zimmer A."/>
            <person name="Terry A."/>
            <person name="Salamov A."/>
            <person name="Shapiro H."/>
            <person name="Nishiyama T."/>
            <person name="Perroud P.-F."/>
            <person name="Lindquist E."/>
            <person name="Kamisugi Y."/>
            <person name="Tanahashi T."/>
            <person name="Sakakibara K."/>
            <person name="Fujita T."/>
            <person name="Oishi K."/>
            <person name="Shin-I T."/>
            <person name="Kuroki Y."/>
            <person name="Toyoda A."/>
            <person name="Suzuki Y."/>
            <person name="Hashimoto A."/>
            <person name="Yamaguchi K."/>
            <person name="Sugano A."/>
            <person name="Kohara Y."/>
            <person name="Fujiyama A."/>
            <person name="Anterola A."/>
            <person name="Aoki S."/>
            <person name="Ashton N."/>
            <person name="Barbazuk W.B."/>
            <person name="Barker E."/>
            <person name="Bennetzen J."/>
            <person name="Bezanilla M."/>
            <person name="Blankenship R."/>
            <person name="Cho S.H."/>
            <person name="Dutcher S."/>
            <person name="Estelle M."/>
            <person name="Fawcett J.A."/>
            <person name="Gundlach H."/>
            <person name="Hanada K."/>
            <person name="Heyl A."/>
            <person name="Hicks K.A."/>
            <person name="Hugh J."/>
            <person name="Lohr M."/>
            <person name="Mayer K."/>
            <person name="Melkozernov A."/>
            <person name="Murata T."/>
            <person name="Nelson D."/>
            <person name="Pils B."/>
            <person name="Prigge M."/>
            <person name="Reiss B."/>
            <person name="Renner T."/>
            <person name="Rombauts S."/>
            <person name="Rushton P."/>
            <person name="Sanderfoot A."/>
            <person name="Schween G."/>
            <person name="Shiu S.-H."/>
            <person name="Stueber K."/>
            <person name="Theodoulou F.L."/>
            <person name="Tu H."/>
            <person name="Van de Peer Y."/>
            <person name="Verrier P.J."/>
            <person name="Waters E."/>
            <person name="Wood A."/>
            <person name="Yang L."/>
            <person name="Cove D."/>
            <person name="Cuming A."/>
            <person name="Hasebe M."/>
            <person name="Lucas S."/>
            <person name="Mishler D.B."/>
            <person name="Reski R."/>
            <person name="Grigoriev I."/>
            <person name="Quatrano R.S."/>
            <person name="Boore J.L."/>
        </authorList>
    </citation>
    <scope>NUCLEOTIDE SEQUENCE [LARGE SCALE GENOMIC DNA]</scope>
    <source>
        <strain evidence="3 4">cv. Gransden 2004</strain>
    </source>
</reference>